<comment type="catalytic activity">
    <reaction evidence="15">
        <text>a 5'-end adenosine-5'-diphospho-5'-ribonucleoside-2'-deoxyribonucleotide-DNA + H2O = a 5'-end 5'-phospho-ribonucleoside-2'-deoxyribonucleotide-DNA + AMP + 2 H(+)</text>
        <dbReference type="Rhea" id="RHEA:52132"/>
        <dbReference type="Rhea" id="RHEA-COMP:13182"/>
        <dbReference type="Rhea" id="RHEA-COMP:13183"/>
        <dbReference type="ChEBI" id="CHEBI:15377"/>
        <dbReference type="ChEBI" id="CHEBI:15378"/>
        <dbReference type="ChEBI" id="CHEBI:136414"/>
        <dbReference type="ChEBI" id="CHEBI:136415"/>
        <dbReference type="ChEBI" id="CHEBI:456215"/>
        <dbReference type="EC" id="3.6.1.71"/>
    </reaction>
</comment>
<dbReference type="GO" id="GO:0033699">
    <property type="term" value="F:DNA 5'-adenosine monophosphate hydrolase activity"/>
    <property type="evidence" value="ECO:0007669"/>
    <property type="project" value="UniProtKB-EC"/>
</dbReference>
<evidence type="ECO:0000256" key="13">
    <source>
        <dbReference type="ARBA" id="ARBA00024601"/>
    </source>
</evidence>
<keyword evidence="23" id="KW-1185">Reference proteome</keyword>
<evidence type="ECO:0000313" key="23">
    <source>
        <dbReference type="Proteomes" id="UP000250140"/>
    </source>
</evidence>
<dbReference type="InterPro" id="IPR032566">
    <property type="entry name" value="Znf-C2HE"/>
</dbReference>
<keyword evidence="6" id="KW-0479">Metal-binding</keyword>
<proteinExistence type="predicted"/>
<dbReference type="GO" id="GO:0030983">
    <property type="term" value="F:mismatched DNA binding"/>
    <property type="evidence" value="ECO:0007669"/>
    <property type="project" value="TreeGrafter"/>
</dbReference>
<evidence type="ECO:0000259" key="21">
    <source>
        <dbReference type="Pfam" id="PF16278"/>
    </source>
</evidence>
<dbReference type="EMBL" id="KV748858">
    <property type="protein sequence ID" value="OCL12584.1"/>
    <property type="molecule type" value="Genomic_DNA"/>
</dbReference>
<comment type="catalytic activity">
    <reaction evidence="13">
        <text>a 3'-end 2'-deoxyribonucleotide-3'-diphospho-5'-guanosine-DNA + H2O = a 3'-end 2'-deoxyribonucleotide 3'-phosphate-DNA + GMP + 2 H(+)</text>
        <dbReference type="Rhea" id="RHEA:52140"/>
        <dbReference type="Rhea" id="RHEA-COMP:13186"/>
        <dbReference type="Rhea" id="RHEA-COMP:13187"/>
        <dbReference type="ChEBI" id="CHEBI:15377"/>
        <dbReference type="ChEBI" id="CHEBI:15378"/>
        <dbReference type="ChEBI" id="CHEBI:58115"/>
        <dbReference type="ChEBI" id="CHEBI:136419"/>
        <dbReference type="ChEBI" id="CHEBI:136420"/>
        <dbReference type="EC" id="3.6.1.72"/>
    </reaction>
</comment>
<reference evidence="22 23" key="1">
    <citation type="journal article" date="2016" name="Nat. Commun.">
        <title>Ectomycorrhizal ecology is imprinted in the genome of the dominant symbiotic fungus Cenococcum geophilum.</title>
        <authorList>
            <consortium name="DOE Joint Genome Institute"/>
            <person name="Peter M."/>
            <person name="Kohler A."/>
            <person name="Ohm R.A."/>
            <person name="Kuo A."/>
            <person name="Krutzmann J."/>
            <person name="Morin E."/>
            <person name="Arend M."/>
            <person name="Barry K.W."/>
            <person name="Binder M."/>
            <person name="Choi C."/>
            <person name="Clum A."/>
            <person name="Copeland A."/>
            <person name="Grisel N."/>
            <person name="Haridas S."/>
            <person name="Kipfer T."/>
            <person name="LaButti K."/>
            <person name="Lindquist E."/>
            <person name="Lipzen A."/>
            <person name="Maire R."/>
            <person name="Meier B."/>
            <person name="Mihaltcheva S."/>
            <person name="Molinier V."/>
            <person name="Murat C."/>
            <person name="Poggeler S."/>
            <person name="Quandt C.A."/>
            <person name="Sperisen C."/>
            <person name="Tritt A."/>
            <person name="Tisserant E."/>
            <person name="Crous P.W."/>
            <person name="Henrissat B."/>
            <person name="Nehls U."/>
            <person name="Egli S."/>
            <person name="Spatafora J.W."/>
            <person name="Grigoriev I.V."/>
            <person name="Martin F.M."/>
        </authorList>
    </citation>
    <scope>NUCLEOTIDE SEQUENCE [LARGE SCALE GENOMIC DNA]</scope>
    <source>
        <strain evidence="22 23">CBS 207.34</strain>
    </source>
</reference>
<feature type="compositionally biased region" description="Basic and acidic residues" evidence="19">
    <location>
        <begin position="1"/>
        <end position="10"/>
    </location>
</feature>
<evidence type="ECO:0000256" key="9">
    <source>
        <dbReference type="ARBA" id="ARBA00022833"/>
    </source>
</evidence>
<evidence type="ECO:0000256" key="8">
    <source>
        <dbReference type="ARBA" id="ARBA00022801"/>
    </source>
</evidence>
<evidence type="ECO:0000256" key="7">
    <source>
        <dbReference type="ARBA" id="ARBA00022763"/>
    </source>
</evidence>
<keyword evidence="12" id="KW-0539">Nucleus</keyword>
<evidence type="ECO:0000256" key="5">
    <source>
        <dbReference type="ARBA" id="ARBA00022490"/>
    </source>
</evidence>
<dbReference type="GO" id="GO:0003725">
    <property type="term" value="F:double-stranded RNA binding"/>
    <property type="evidence" value="ECO:0007669"/>
    <property type="project" value="TreeGrafter"/>
</dbReference>
<dbReference type="GO" id="GO:0005634">
    <property type="term" value="C:nucleus"/>
    <property type="evidence" value="ECO:0007669"/>
    <property type="project" value="UniProtKB-SubCell"/>
</dbReference>
<dbReference type="Gene3D" id="3.30.428.10">
    <property type="entry name" value="HIT-like"/>
    <property type="match status" value="1"/>
</dbReference>
<comment type="function">
    <text evidence="16">DNA-binding protein involved in single-strand DNA break repair, double-strand DNA break repair and base excision repair. Resolves abortive DNA ligation intermediates formed either at base excision sites, or when DNA ligases attempt to repair non-ligatable breaks induced by reactive oxygen species. Catalyzes the release of adenylate groups covalently linked to 5'-phosphate termini, resulting in the production of 5'-phosphate termini that can be efficiently rejoined. Likewise, catalyzes the release of 3'-linked guanosine (DNAppG) and inosine (DNAppI) from DNA, but has higher specific activity with 5'-linked adenosine (AppDNA).</text>
</comment>
<keyword evidence="10" id="KW-0238">DNA-binding</keyword>
<dbReference type="OrthoDB" id="3512845at2759"/>
<organism evidence="22 23">
    <name type="scientific">Glonium stellatum</name>
    <dbReference type="NCBI Taxonomy" id="574774"/>
    <lineage>
        <taxon>Eukaryota</taxon>
        <taxon>Fungi</taxon>
        <taxon>Dikarya</taxon>
        <taxon>Ascomycota</taxon>
        <taxon>Pezizomycotina</taxon>
        <taxon>Dothideomycetes</taxon>
        <taxon>Pleosporomycetidae</taxon>
        <taxon>Gloniales</taxon>
        <taxon>Gloniaceae</taxon>
        <taxon>Glonium</taxon>
    </lineage>
</organism>
<feature type="domain" description="HIT" evidence="20">
    <location>
        <begin position="77"/>
        <end position="211"/>
    </location>
</feature>
<dbReference type="PANTHER" id="PTHR12486">
    <property type="entry name" value="APRATAXIN-RELATED"/>
    <property type="match status" value="1"/>
</dbReference>
<evidence type="ECO:0000259" key="20">
    <source>
        <dbReference type="Pfam" id="PF01230"/>
    </source>
</evidence>
<dbReference type="InterPro" id="IPR011146">
    <property type="entry name" value="HIT-like"/>
</dbReference>
<dbReference type="EC" id="3.6.1.71" evidence="4"/>
<keyword evidence="9" id="KW-0862">Zinc</keyword>
<evidence type="ECO:0000256" key="1">
    <source>
        <dbReference type="ARBA" id="ARBA00004123"/>
    </source>
</evidence>
<dbReference type="SUPFAM" id="SSF54197">
    <property type="entry name" value="HIT-like"/>
    <property type="match status" value="2"/>
</dbReference>
<evidence type="ECO:0000256" key="16">
    <source>
        <dbReference type="ARBA" id="ARBA00059438"/>
    </source>
</evidence>
<dbReference type="InterPro" id="IPR036265">
    <property type="entry name" value="HIT-like_sf"/>
</dbReference>
<sequence length="289" mass="32970">MSARQEHDDAITAEEMTSTVLPTSPGPRPHAQKRQNAFTELMKPKHPRTSPPTANRHIFKSRSGLGAYIDSPASFPPSRVISYSEQFVVIHDLYPKSSVHLLLLPRDPSVSSMHPLTALSTRPDFLSTVRTEIDKLKGFVAFELRRRYGAFSASDKARNDALERAMESDELPSKAELEAQLPPGRNWVDGIMAGVHAHPSMSHLHIHIISCDRFSPCLKHRKHYNSFNTGFFVPIEDFPLDDADVRWHPGREGYLRGDMKCWRCGRNFEGKFTKLKDHLEEEFEAWKRE</sequence>
<evidence type="ECO:0000313" key="22">
    <source>
        <dbReference type="EMBL" id="OCL12584.1"/>
    </source>
</evidence>
<dbReference type="GO" id="GO:0005737">
    <property type="term" value="C:cytoplasm"/>
    <property type="evidence" value="ECO:0007669"/>
    <property type="project" value="UniProtKB-SubCell"/>
</dbReference>
<dbReference type="Pfam" id="PF16278">
    <property type="entry name" value="zf-C2HE"/>
    <property type="match status" value="1"/>
</dbReference>
<evidence type="ECO:0000256" key="12">
    <source>
        <dbReference type="ARBA" id="ARBA00023242"/>
    </source>
</evidence>
<keyword evidence="7" id="KW-0227">DNA damage</keyword>
<dbReference type="EC" id="3.6.1.72" evidence="3"/>
<dbReference type="FunFam" id="3.30.428.10:FF:000017">
    <property type="entry name" value="Aprataxin-like protein"/>
    <property type="match status" value="1"/>
</dbReference>
<evidence type="ECO:0000256" key="19">
    <source>
        <dbReference type="SAM" id="MobiDB-lite"/>
    </source>
</evidence>
<evidence type="ECO:0000256" key="3">
    <source>
        <dbReference type="ARBA" id="ARBA00012495"/>
    </source>
</evidence>
<dbReference type="AlphaFoldDB" id="A0A8E2JWV4"/>
<comment type="catalytic activity">
    <reaction evidence="14">
        <text>a 5'-end adenosine-5'-diphospho-5'-2'-deoxyribonucleoside-DNA + H2O = a 5'-end 5'-phospho-2'-deoxyribonucleoside-DNA + AMP + 2 H(+)</text>
        <dbReference type="Rhea" id="RHEA:52128"/>
        <dbReference type="Rhea" id="RHEA-COMP:13180"/>
        <dbReference type="Rhea" id="RHEA-COMP:13181"/>
        <dbReference type="ChEBI" id="CHEBI:15377"/>
        <dbReference type="ChEBI" id="CHEBI:15378"/>
        <dbReference type="ChEBI" id="CHEBI:136412"/>
        <dbReference type="ChEBI" id="CHEBI:136413"/>
        <dbReference type="ChEBI" id="CHEBI:456215"/>
        <dbReference type="EC" id="3.6.1.71"/>
    </reaction>
</comment>
<keyword evidence="8" id="KW-0378">Hydrolase</keyword>
<comment type="subcellular location">
    <subcellularLocation>
        <location evidence="2">Cytoplasm</location>
    </subcellularLocation>
    <subcellularLocation>
        <location evidence="1">Nucleus</location>
    </subcellularLocation>
</comment>
<evidence type="ECO:0000256" key="18">
    <source>
        <dbReference type="ARBA" id="ARBA00076243"/>
    </source>
</evidence>
<dbReference type="GO" id="GO:1990165">
    <property type="term" value="F:single-strand break-containing DNA binding"/>
    <property type="evidence" value="ECO:0007669"/>
    <property type="project" value="TreeGrafter"/>
</dbReference>
<evidence type="ECO:0000256" key="2">
    <source>
        <dbReference type="ARBA" id="ARBA00004496"/>
    </source>
</evidence>
<feature type="region of interest" description="Disordered" evidence="19">
    <location>
        <begin position="1"/>
        <end position="33"/>
    </location>
</feature>
<keyword evidence="5" id="KW-0963">Cytoplasm</keyword>
<dbReference type="PANTHER" id="PTHR12486:SF4">
    <property type="entry name" value="APRATAXIN"/>
    <property type="match status" value="1"/>
</dbReference>
<dbReference type="GO" id="GO:0046872">
    <property type="term" value="F:metal ion binding"/>
    <property type="evidence" value="ECO:0007669"/>
    <property type="project" value="UniProtKB-KW"/>
</dbReference>
<dbReference type="GO" id="GO:0003697">
    <property type="term" value="F:single-stranded DNA binding"/>
    <property type="evidence" value="ECO:0007669"/>
    <property type="project" value="TreeGrafter"/>
</dbReference>
<feature type="domain" description="Aprataxin C2HE/C2H2/C2HC zinc finger" evidence="21">
    <location>
        <begin position="228"/>
        <end position="284"/>
    </location>
</feature>
<evidence type="ECO:0000256" key="11">
    <source>
        <dbReference type="ARBA" id="ARBA00023204"/>
    </source>
</evidence>
<accession>A0A8E2JWV4</accession>
<evidence type="ECO:0000256" key="15">
    <source>
        <dbReference type="ARBA" id="ARBA00044713"/>
    </source>
</evidence>
<name>A0A8E2JWV4_9PEZI</name>
<keyword evidence="11" id="KW-0234">DNA repair</keyword>
<evidence type="ECO:0000256" key="17">
    <source>
        <dbReference type="ARBA" id="ARBA00068941"/>
    </source>
</evidence>
<evidence type="ECO:0000256" key="6">
    <source>
        <dbReference type="ARBA" id="ARBA00022723"/>
    </source>
</evidence>
<protein>
    <recommendedName>
        <fullName evidence="17">Aprataxin-like protein</fullName>
        <ecNumber evidence="4">3.6.1.71</ecNumber>
        <ecNumber evidence="3">3.6.1.72</ecNumber>
    </recommendedName>
    <alternativeName>
        <fullName evidence="18">Hit family protein 3</fullName>
    </alternativeName>
</protein>
<evidence type="ECO:0000256" key="4">
    <source>
        <dbReference type="ARBA" id="ARBA00012496"/>
    </source>
</evidence>
<gene>
    <name evidence="22" type="ORF">AOQ84DRAFT_372947</name>
</gene>
<dbReference type="GO" id="GO:0000012">
    <property type="term" value="P:single strand break repair"/>
    <property type="evidence" value="ECO:0007669"/>
    <property type="project" value="TreeGrafter"/>
</dbReference>
<dbReference type="Pfam" id="PF01230">
    <property type="entry name" value="HIT"/>
    <property type="match status" value="1"/>
</dbReference>
<evidence type="ECO:0000256" key="14">
    <source>
        <dbReference type="ARBA" id="ARBA00044639"/>
    </source>
</evidence>
<dbReference type="Proteomes" id="UP000250140">
    <property type="component" value="Unassembled WGS sequence"/>
</dbReference>
<evidence type="ECO:0000256" key="10">
    <source>
        <dbReference type="ARBA" id="ARBA00023125"/>
    </source>
</evidence>
<dbReference type="GO" id="GO:0120108">
    <property type="term" value="F:DNA-3'-diphospho-5'-guanosine diphosphatase activity"/>
    <property type="evidence" value="ECO:0007669"/>
    <property type="project" value="UniProtKB-EC"/>
</dbReference>